<evidence type="ECO:0000313" key="3">
    <source>
        <dbReference type="Proteomes" id="UP001568698"/>
    </source>
</evidence>
<protein>
    <submittedName>
        <fullName evidence="2">Uncharacterized protein</fullName>
    </submittedName>
</protein>
<feature type="transmembrane region" description="Helical" evidence="1">
    <location>
        <begin position="39"/>
        <end position="57"/>
    </location>
</feature>
<gene>
    <name evidence="2" type="ORF">AB6M95_11430</name>
</gene>
<organism evidence="2 3">
    <name type="scientific">Pseudodesulfovibrio karagichevae</name>
    <dbReference type="NCBI Taxonomy" id="3239305"/>
    <lineage>
        <taxon>Bacteria</taxon>
        <taxon>Pseudomonadati</taxon>
        <taxon>Thermodesulfobacteriota</taxon>
        <taxon>Desulfovibrionia</taxon>
        <taxon>Desulfovibrionales</taxon>
        <taxon>Desulfovibrionaceae</taxon>
    </lineage>
</organism>
<dbReference type="Proteomes" id="UP001568698">
    <property type="component" value="Unassembled WGS sequence"/>
</dbReference>
<keyword evidence="1" id="KW-0472">Membrane</keyword>
<evidence type="ECO:0000313" key="2">
    <source>
        <dbReference type="EMBL" id="MEZ7197364.1"/>
    </source>
</evidence>
<name>A0ABV4K318_9BACT</name>
<accession>A0ABV4K318</accession>
<proteinExistence type="predicted"/>
<dbReference type="RefSeq" id="WP_371386880.1">
    <property type="nucleotide sequence ID" value="NZ_JBGLYH010000030.1"/>
</dbReference>
<reference evidence="2 3" key="1">
    <citation type="submission" date="2024-08" db="EMBL/GenBank/DDBJ databases">
        <title>Sulfate-reducing bacteria isolated from formation water of the oil field in Kazakhstan and description of Pseudodesulfovibrio sp.</title>
        <authorList>
            <person name="Bidzhieva S.K."/>
            <person name="Tourova T.P."/>
            <person name="Grouzdev D.S."/>
            <person name="Beletsky A.V."/>
            <person name="Sokolova D.S."/>
            <person name="Samigullina S.R."/>
            <person name="Poltaraus A.B."/>
            <person name="Avtukh A.N."/>
            <person name="Tereshina V.M."/>
            <person name="Zhaparov N.S."/>
            <person name="Mardanov A.V."/>
            <person name="Nazina T.N."/>
        </authorList>
    </citation>
    <scope>NUCLEOTIDE SEQUENCE [LARGE SCALE GENOMIC DNA]</scope>
    <source>
        <strain evidence="2 3">9FUS</strain>
    </source>
</reference>
<dbReference type="EMBL" id="JBGLYH010000030">
    <property type="protein sequence ID" value="MEZ7197364.1"/>
    <property type="molecule type" value="Genomic_DNA"/>
</dbReference>
<comment type="caution">
    <text evidence="2">The sequence shown here is derived from an EMBL/GenBank/DDBJ whole genome shotgun (WGS) entry which is preliminary data.</text>
</comment>
<keyword evidence="1" id="KW-0812">Transmembrane</keyword>
<sequence>MPNLVFALKVWLCVWPLVTLLTAGLRSLAWELPLIVQAMAVSGILVPLMVYVIIPYLRSGAVRPKGDNP</sequence>
<evidence type="ECO:0000256" key="1">
    <source>
        <dbReference type="SAM" id="Phobius"/>
    </source>
</evidence>
<keyword evidence="3" id="KW-1185">Reference proteome</keyword>
<keyword evidence="1" id="KW-1133">Transmembrane helix</keyword>